<feature type="region of interest" description="Disordered" evidence="6">
    <location>
        <begin position="1"/>
        <end position="58"/>
    </location>
</feature>
<organism evidence="9 10">
    <name type="scientific">Pseudonocardia ammonioxydans</name>
    <dbReference type="NCBI Taxonomy" id="260086"/>
    <lineage>
        <taxon>Bacteria</taxon>
        <taxon>Bacillati</taxon>
        <taxon>Actinomycetota</taxon>
        <taxon>Actinomycetes</taxon>
        <taxon>Pseudonocardiales</taxon>
        <taxon>Pseudonocardiaceae</taxon>
        <taxon>Pseudonocardia</taxon>
    </lineage>
</organism>
<gene>
    <name evidence="9" type="ORF">SAMN05216207_1001357</name>
</gene>
<feature type="compositionally biased region" description="Low complexity" evidence="6">
    <location>
        <begin position="39"/>
        <end position="50"/>
    </location>
</feature>
<evidence type="ECO:0000256" key="2">
    <source>
        <dbReference type="ARBA" id="ARBA00022475"/>
    </source>
</evidence>
<keyword evidence="3 7" id="KW-0812">Transmembrane</keyword>
<sequence>MDIAAQNTTTSSSTGPAAGAAGAYDPTAQDAVGAGGTTGAPEAAGSPGTSGSAGGAAAGLGDRLAAYRMRRSTTDKMLGGVCGGLARDLGADVALLRVIVLVLTLVTGGAAALVYLAAWLVAPAE</sequence>
<dbReference type="PANTHER" id="PTHR33885">
    <property type="entry name" value="PHAGE SHOCK PROTEIN C"/>
    <property type="match status" value="1"/>
</dbReference>
<evidence type="ECO:0000256" key="4">
    <source>
        <dbReference type="ARBA" id="ARBA00022989"/>
    </source>
</evidence>
<keyword evidence="2" id="KW-1003">Cell membrane</keyword>
<evidence type="ECO:0000259" key="8">
    <source>
        <dbReference type="Pfam" id="PF04024"/>
    </source>
</evidence>
<evidence type="ECO:0000313" key="10">
    <source>
        <dbReference type="Proteomes" id="UP000199614"/>
    </source>
</evidence>
<keyword evidence="10" id="KW-1185">Reference proteome</keyword>
<evidence type="ECO:0000256" key="7">
    <source>
        <dbReference type="SAM" id="Phobius"/>
    </source>
</evidence>
<reference evidence="9 10" key="1">
    <citation type="submission" date="2016-10" db="EMBL/GenBank/DDBJ databases">
        <authorList>
            <person name="de Groot N.N."/>
        </authorList>
    </citation>
    <scope>NUCLEOTIDE SEQUENCE [LARGE SCALE GENOMIC DNA]</scope>
    <source>
        <strain evidence="9 10">CGMCC 4.1877</strain>
    </source>
</reference>
<dbReference type="Proteomes" id="UP000199614">
    <property type="component" value="Unassembled WGS sequence"/>
</dbReference>
<dbReference type="EMBL" id="FOUY01000001">
    <property type="protein sequence ID" value="SFM62019.1"/>
    <property type="molecule type" value="Genomic_DNA"/>
</dbReference>
<dbReference type="AlphaFoldDB" id="A0A1I4SC19"/>
<keyword evidence="4 7" id="KW-1133">Transmembrane helix</keyword>
<dbReference type="PANTHER" id="PTHR33885:SF3">
    <property type="entry name" value="PHAGE SHOCK PROTEIN C"/>
    <property type="match status" value="1"/>
</dbReference>
<dbReference type="InterPro" id="IPR007168">
    <property type="entry name" value="Phageshock_PspC_N"/>
</dbReference>
<comment type="subcellular location">
    <subcellularLocation>
        <location evidence="1">Cell membrane</location>
        <topology evidence="1">Single-pass membrane protein</topology>
    </subcellularLocation>
</comment>
<evidence type="ECO:0000256" key="5">
    <source>
        <dbReference type="ARBA" id="ARBA00023136"/>
    </source>
</evidence>
<name>A0A1I4SC19_PSUAM</name>
<evidence type="ECO:0000313" key="9">
    <source>
        <dbReference type="EMBL" id="SFM62019.1"/>
    </source>
</evidence>
<evidence type="ECO:0000256" key="1">
    <source>
        <dbReference type="ARBA" id="ARBA00004162"/>
    </source>
</evidence>
<accession>A0A1I4SC19</accession>
<feature type="transmembrane region" description="Helical" evidence="7">
    <location>
        <begin position="94"/>
        <end position="122"/>
    </location>
</feature>
<evidence type="ECO:0000256" key="6">
    <source>
        <dbReference type="SAM" id="MobiDB-lite"/>
    </source>
</evidence>
<evidence type="ECO:0000256" key="3">
    <source>
        <dbReference type="ARBA" id="ARBA00022692"/>
    </source>
</evidence>
<feature type="domain" description="Phage shock protein PspC N-terminal" evidence="8">
    <location>
        <begin position="68"/>
        <end position="125"/>
    </location>
</feature>
<keyword evidence="5 7" id="KW-0472">Membrane</keyword>
<feature type="compositionally biased region" description="Low complexity" evidence="6">
    <location>
        <begin position="8"/>
        <end position="23"/>
    </location>
</feature>
<dbReference type="STRING" id="260086.SAMN05216207_1001357"/>
<dbReference type="GO" id="GO:0005886">
    <property type="term" value="C:plasma membrane"/>
    <property type="evidence" value="ECO:0007669"/>
    <property type="project" value="UniProtKB-SubCell"/>
</dbReference>
<protein>
    <submittedName>
        <fullName evidence="9">Phage shock protein C (PspC) family protein</fullName>
    </submittedName>
</protein>
<proteinExistence type="predicted"/>
<dbReference type="RefSeq" id="WP_245773230.1">
    <property type="nucleotide sequence ID" value="NZ_FOUY01000001.1"/>
</dbReference>
<dbReference type="Pfam" id="PF04024">
    <property type="entry name" value="PspC"/>
    <property type="match status" value="1"/>
</dbReference>
<dbReference type="InterPro" id="IPR052027">
    <property type="entry name" value="PspC"/>
</dbReference>